<feature type="domain" description="Lysozyme inhibitor LprI-like N-terminal" evidence="2">
    <location>
        <begin position="31"/>
        <end position="121"/>
    </location>
</feature>
<sequence length="142" mass="16566">MKKSLLFKYLATGIFALSASMSWAAQSAAVCTNTKDNAELMECLNEQINLRAAKLRKYLAAARKLEKMAGGTDKELVETQKIWTKYSDQHCEYVFRREPGTSRYRYSAECQIRMLDDRIYEIWVDYLAYYDERNPLLPNPKK</sequence>
<organism evidence="3 4">
    <name type="scientific">Undibacterium luofuense</name>
    <dbReference type="NCBI Taxonomy" id="2828733"/>
    <lineage>
        <taxon>Bacteria</taxon>
        <taxon>Pseudomonadati</taxon>
        <taxon>Pseudomonadota</taxon>
        <taxon>Betaproteobacteria</taxon>
        <taxon>Burkholderiales</taxon>
        <taxon>Oxalobacteraceae</taxon>
        <taxon>Undibacterium</taxon>
    </lineage>
</organism>
<dbReference type="RefSeq" id="WP_212686330.1">
    <property type="nucleotide sequence ID" value="NZ_JAGSPN010000001.1"/>
</dbReference>
<dbReference type="EMBL" id="JAGSPN010000001">
    <property type="protein sequence ID" value="MBR7780986.1"/>
    <property type="molecule type" value="Genomic_DNA"/>
</dbReference>
<keyword evidence="4" id="KW-1185">Reference proteome</keyword>
<evidence type="ECO:0000313" key="4">
    <source>
        <dbReference type="Proteomes" id="UP000680067"/>
    </source>
</evidence>
<comment type="caution">
    <text evidence="3">The sequence shown here is derived from an EMBL/GenBank/DDBJ whole genome shotgun (WGS) entry which is preliminary data.</text>
</comment>
<evidence type="ECO:0000259" key="2">
    <source>
        <dbReference type="Pfam" id="PF07007"/>
    </source>
</evidence>
<feature type="chain" id="PRO_5037420829" evidence="1">
    <location>
        <begin position="25"/>
        <end position="142"/>
    </location>
</feature>
<dbReference type="Gene3D" id="1.20.1270.180">
    <property type="match status" value="1"/>
</dbReference>
<protein>
    <submittedName>
        <fullName evidence="3">DUF1311 domain-containing protein</fullName>
    </submittedName>
</protein>
<dbReference type="Proteomes" id="UP000680067">
    <property type="component" value="Unassembled WGS sequence"/>
</dbReference>
<dbReference type="InterPro" id="IPR009739">
    <property type="entry name" value="LprI-like_N"/>
</dbReference>
<evidence type="ECO:0000313" key="3">
    <source>
        <dbReference type="EMBL" id="MBR7780986.1"/>
    </source>
</evidence>
<reference evidence="3" key="1">
    <citation type="submission" date="2021-04" db="EMBL/GenBank/DDBJ databases">
        <title>novel species isolated from subtropical streams in China.</title>
        <authorList>
            <person name="Lu H."/>
        </authorList>
    </citation>
    <scope>NUCLEOTIDE SEQUENCE</scope>
    <source>
        <strain evidence="3">LFS511W</strain>
    </source>
</reference>
<name>A0A941I4X7_9BURK</name>
<accession>A0A941I4X7</accession>
<dbReference type="Pfam" id="PF07007">
    <property type="entry name" value="LprI"/>
    <property type="match status" value="1"/>
</dbReference>
<proteinExistence type="predicted"/>
<feature type="signal peptide" evidence="1">
    <location>
        <begin position="1"/>
        <end position="24"/>
    </location>
</feature>
<keyword evidence="1" id="KW-0732">Signal</keyword>
<gene>
    <name evidence="3" type="ORF">KDM89_02435</name>
</gene>
<evidence type="ECO:0000256" key="1">
    <source>
        <dbReference type="SAM" id="SignalP"/>
    </source>
</evidence>
<dbReference type="AlphaFoldDB" id="A0A941I4X7"/>